<proteinExistence type="predicted"/>
<keyword evidence="2" id="KW-1185">Reference proteome</keyword>
<name>A0A0A0JNU9_9MICO</name>
<reference evidence="1 2" key="1">
    <citation type="submission" date="2013-08" db="EMBL/GenBank/DDBJ databases">
        <title>The genome sequence of Knoellia subterranea.</title>
        <authorList>
            <person name="Zhu W."/>
            <person name="Wang G."/>
        </authorList>
    </citation>
    <scope>NUCLEOTIDE SEQUENCE [LARGE SCALE GENOMIC DNA]</scope>
    <source>
        <strain evidence="1 2">KCTC 19937</strain>
    </source>
</reference>
<accession>A0A0A0JNU9</accession>
<evidence type="ECO:0000313" key="1">
    <source>
        <dbReference type="EMBL" id="KGN37296.1"/>
    </source>
</evidence>
<dbReference type="AlphaFoldDB" id="A0A0A0JNU9"/>
<dbReference type="Proteomes" id="UP000030011">
    <property type="component" value="Unassembled WGS sequence"/>
</dbReference>
<gene>
    <name evidence="1" type="ORF">N803_15200</name>
</gene>
<evidence type="ECO:0000313" key="2">
    <source>
        <dbReference type="Proteomes" id="UP000030011"/>
    </source>
</evidence>
<dbReference type="PROSITE" id="PS51257">
    <property type="entry name" value="PROKAR_LIPOPROTEIN"/>
    <property type="match status" value="1"/>
</dbReference>
<evidence type="ECO:0008006" key="3">
    <source>
        <dbReference type="Google" id="ProtNLM"/>
    </source>
</evidence>
<organism evidence="1 2">
    <name type="scientific">Knoellia subterranea KCTC 19937</name>
    <dbReference type="NCBI Taxonomy" id="1385521"/>
    <lineage>
        <taxon>Bacteria</taxon>
        <taxon>Bacillati</taxon>
        <taxon>Actinomycetota</taxon>
        <taxon>Actinomycetes</taxon>
        <taxon>Micrococcales</taxon>
        <taxon>Intrasporangiaceae</taxon>
        <taxon>Knoellia</taxon>
    </lineage>
</organism>
<dbReference type="EMBL" id="AVPK01000006">
    <property type="protein sequence ID" value="KGN37296.1"/>
    <property type="molecule type" value="Genomic_DNA"/>
</dbReference>
<protein>
    <recommendedName>
        <fullName evidence="3">Lipoprotein</fullName>
    </recommendedName>
</protein>
<comment type="caution">
    <text evidence="1">The sequence shown here is derived from an EMBL/GenBank/DDBJ whole genome shotgun (WGS) entry which is preliminary data.</text>
</comment>
<sequence>MRRNDTFVAVGAAVAILITGCSGGAIEDAEDSVAAVRGTALADGSTLDSCLGKAGYDITDAEALAADVDERSFGNGDRFHVVTVGSADHEIRFTVIPERGFVFPYDDASAALLAAAGCAVDGKPLNEKTT</sequence>